<dbReference type="GeneID" id="91101382"/>
<keyword evidence="3" id="KW-1185">Reference proteome</keyword>
<dbReference type="Proteomes" id="UP001358614">
    <property type="component" value="Chromosome 1"/>
</dbReference>
<organism evidence="2 3">
    <name type="scientific">Kwoniella europaea PYCC6329</name>
    <dbReference type="NCBI Taxonomy" id="1423913"/>
    <lineage>
        <taxon>Eukaryota</taxon>
        <taxon>Fungi</taxon>
        <taxon>Dikarya</taxon>
        <taxon>Basidiomycota</taxon>
        <taxon>Agaricomycotina</taxon>
        <taxon>Tremellomycetes</taxon>
        <taxon>Tremellales</taxon>
        <taxon>Cryptococcaceae</taxon>
        <taxon>Kwoniella</taxon>
    </lineage>
</organism>
<protein>
    <submittedName>
        <fullName evidence="2">Uncharacterized protein</fullName>
    </submittedName>
</protein>
<reference evidence="2 3" key="1">
    <citation type="submission" date="2024-01" db="EMBL/GenBank/DDBJ databases">
        <title>Comparative genomics of Cryptococcus and Kwoniella reveals pathogenesis evolution and contrasting modes of karyotype evolution via chromosome fusion or intercentromeric recombination.</title>
        <authorList>
            <person name="Coelho M.A."/>
            <person name="David-Palma M."/>
            <person name="Shea T."/>
            <person name="Bowers K."/>
            <person name="McGinley-Smith S."/>
            <person name="Mohammad A.W."/>
            <person name="Gnirke A."/>
            <person name="Yurkov A.M."/>
            <person name="Nowrousian M."/>
            <person name="Sun S."/>
            <person name="Cuomo C.A."/>
            <person name="Heitman J."/>
        </authorList>
    </citation>
    <scope>NUCLEOTIDE SEQUENCE [LARGE SCALE GENOMIC DNA]</scope>
    <source>
        <strain evidence="2 3">PYCC6329</strain>
    </source>
</reference>
<name>A0AAX4KGH6_9TREE</name>
<feature type="region of interest" description="Disordered" evidence="1">
    <location>
        <begin position="69"/>
        <end position="108"/>
    </location>
</feature>
<dbReference type="EMBL" id="CP144089">
    <property type="protein sequence ID" value="WWD04508.1"/>
    <property type="molecule type" value="Genomic_DNA"/>
</dbReference>
<evidence type="ECO:0000256" key="1">
    <source>
        <dbReference type="SAM" id="MobiDB-lite"/>
    </source>
</evidence>
<accession>A0AAX4KGH6</accession>
<dbReference type="KEGG" id="ker:91101382"/>
<dbReference type="RefSeq" id="XP_066082475.1">
    <property type="nucleotide sequence ID" value="XM_066226378.1"/>
</dbReference>
<evidence type="ECO:0000313" key="2">
    <source>
        <dbReference type="EMBL" id="WWD04508.1"/>
    </source>
</evidence>
<sequence length="108" mass="12191">MNEQHGQTEESYVSVNSTNILGKTQTKTIKTVKVTDEDLNKILTHNRGNEKLAQQVEIFRQFRHARDESSTMASLGSYSADQIPQGSGGQADFDNWLERSDPTIHRRA</sequence>
<dbReference type="AlphaFoldDB" id="A0AAX4KGH6"/>
<gene>
    <name evidence="2" type="ORF">V865_002578</name>
</gene>
<feature type="compositionally biased region" description="Basic and acidic residues" evidence="1">
    <location>
        <begin position="96"/>
        <end position="108"/>
    </location>
</feature>
<proteinExistence type="predicted"/>
<feature type="compositionally biased region" description="Polar residues" evidence="1">
    <location>
        <begin position="70"/>
        <end position="85"/>
    </location>
</feature>
<evidence type="ECO:0000313" key="3">
    <source>
        <dbReference type="Proteomes" id="UP001358614"/>
    </source>
</evidence>